<proteinExistence type="predicted"/>
<reference evidence="6 7" key="1">
    <citation type="submission" date="2023-10" db="EMBL/GenBank/DDBJ databases">
        <title>Chromosome-scale genome assembly provides insights into flower coloration mechanisms of Canna indica.</title>
        <authorList>
            <person name="Li C."/>
        </authorList>
    </citation>
    <scope>NUCLEOTIDE SEQUENCE [LARGE SCALE GENOMIC DNA]</scope>
    <source>
        <tissue evidence="6">Flower</tissue>
    </source>
</reference>
<feature type="region of interest" description="Disordered" evidence="4">
    <location>
        <begin position="60"/>
        <end position="82"/>
    </location>
</feature>
<feature type="domain" description="BZIP" evidence="5">
    <location>
        <begin position="68"/>
        <end position="135"/>
    </location>
</feature>
<dbReference type="EMBL" id="CP136897">
    <property type="protein sequence ID" value="WOL17125.1"/>
    <property type="molecule type" value="Genomic_DNA"/>
</dbReference>
<name>A0AAQ3KYW4_9LILI</name>
<evidence type="ECO:0000313" key="7">
    <source>
        <dbReference type="Proteomes" id="UP001327560"/>
    </source>
</evidence>
<accession>A0AAQ3KYW4</accession>
<dbReference type="Gene3D" id="1.20.5.170">
    <property type="match status" value="1"/>
</dbReference>
<dbReference type="GO" id="GO:0000978">
    <property type="term" value="F:RNA polymerase II cis-regulatory region sequence-specific DNA binding"/>
    <property type="evidence" value="ECO:0007669"/>
    <property type="project" value="TreeGrafter"/>
</dbReference>
<gene>
    <name evidence="6" type="ORF">Cni_G25914</name>
</gene>
<dbReference type="GO" id="GO:0000981">
    <property type="term" value="F:DNA-binding transcription factor activity, RNA polymerase II-specific"/>
    <property type="evidence" value="ECO:0007669"/>
    <property type="project" value="TreeGrafter"/>
</dbReference>
<dbReference type="Proteomes" id="UP001327560">
    <property type="component" value="Chromosome 8"/>
</dbReference>
<keyword evidence="7" id="KW-1185">Reference proteome</keyword>
<evidence type="ECO:0000256" key="2">
    <source>
        <dbReference type="ARBA" id="ARBA00023163"/>
    </source>
</evidence>
<protein>
    <submittedName>
        <fullName evidence="6">Basic leucine zipper 23-like</fullName>
    </submittedName>
</protein>
<evidence type="ECO:0000259" key="5">
    <source>
        <dbReference type="SMART" id="SM00338"/>
    </source>
</evidence>
<keyword evidence="3" id="KW-0175">Coiled coil</keyword>
<evidence type="ECO:0000256" key="4">
    <source>
        <dbReference type="SAM" id="MobiDB-lite"/>
    </source>
</evidence>
<sequence>MDDDTEGDLSSQLFYPNPDMLESFDEFMKTTRTCTHTHTSNPPAKRTHTCYHTHTQVLATGEGNSVGGHEPTKPRKPLGNKEAVRKYREKKKAQASFLEEEAKKLRVANQQLVRRLQGQAVLVAEVARLRSLLVDVREKIDAQLFGVTSQNVCQNATEWQGFPFQNQCNPTGFQCDSDDQCINGKPEVLIIDGKPEVIDREGSCMPATTDCKISRNTDIMRQTLEIVKSVKSMDVLGSLLSSSAQTQ</sequence>
<evidence type="ECO:0000313" key="6">
    <source>
        <dbReference type="EMBL" id="WOL17125.1"/>
    </source>
</evidence>
<keyword evidence="2" id="KW-0804">Transcription</keyword>
<evidence type="ECO:0000256" key="1">
    <source>
        <dbReference type="ARBA" id="ARBA00023015"/>
    </source>
</evidence>
<dbReference type="SMART" id="SM00338">
    <property type="entry name" value="BRLZ"/>
    <property type="match status" value="1"/>
</dbReference>
<dbReference type="GO" id="GO:0006351">
    <property type="term" value="P:DNA-templated transcription"/>
    <property type="evidence" value="ECO:0007669"/>
    <property type="project" value="InterPro"/>
</dbReference>
<dbReference type="InterPro" id="IPR031106">
    <property type="entry name" value="C/EBP"/>
</dbReference>
<evidence type="ECO:0000256" key="3">
    <source>
        <dbReference type="SAM" id="Coils"/>
    </source>
</evidence>
<dbReference type="InterPro" id="IPR004827">
    <property type="entry name" value="bZIP"/>
</dbReference>
<feature type="coiled-coil region" evidence="3">
    <location>
        <begin position="88"/>
        <end position="115"/>
    </location>
</feature>
<keyword evidence="1" id="KW-0805">Transcription regulation</keyword>
<dbReference type="AlphaFoldDB" id="A0AAQ3KYW4"/>
<dbReference type="PANTHER" id="PTHR23334:SF20">
    <property type="entry name" value="BASIC LEUCINE ZIPPER 24"/>
    <property type="match status" value="1"/>
</dbReference>
<dbReference type="InterPro" id="IPR046347">
    <property type="entry name" value="bZIP_sf"/>
</dbReference>
<dbReference type="PANTHER" id="PTHR23334">
    <property type="entry name" value="CCAAT/ENHANCER BINDING PROTEIN"/>
    <property type="match status" value="1"/>
</dbReference>
<dbReference type="Pfam" id="PF07716">
    <property type="entry name" value="bZIP_2"/>
    <property type="match status" value="1"/>
</dbReference>
<dbReference type="SUPFAM" id="SSF57959">
    <property type="entry name" value="Leucine zipper domain"/>
    <property type="match status" value="1"/>
</dbReference>
<organism evidence="6 7">
    <name type="scientific">Canna indica</name>
    <name type="common">Indian-shot</name>
    <dbReference type="NCBI Taxonomy" id="4628"/>
    <lineage>
        <taxon>Eukaryota</taxon>
        <taxon>Viridiplantae</taxon>
        <taxon>Streptophyta</taxon>
        <taxon>Embryophyta</taxon>
        <taxon>Tracheophyta</taxon>
        <taxon>Spermatophyta</taxon>
        <taxon>Magnoliopsida</taxon>
        <taxon>Liliopsida</taxon>
        <taxon>Zingiberales</taxon>
        <taxon>Cannaceae</taxon>
        <taxon>Canna</taxon>
    </lineage>
</organism>